<feature type="domain" description="N-acetyltransferase" evidence="1">
    <location>
        <begin position="47"/>
        <end position="187"/>
    </location>
</feature>
<dbReference type="Proteomes" id="UP000886381">
    <property type="component" value="Unassembled WGS sequence"/>
</dbReference>
<proteinExistence type="predicted"/>
<comment type="caution">
    <text evidence="2">The sequence shown here is derived from an EMBL/GenBank/DDBJ whole genome shotgun (WGS) entry which is preliminary data.</text>
</comment>
<reference evidence="2" key="1">
    <citation type="journal article" date="2020" name="mSystems">
        <title>Genome- and Community-Level Interaction Insights into Carbon Utilization and Element Cycling Functions of Hydrothermarchaeota in Hydrothermal Sediment.</title>
        <authorList>
            <person name="Zhou Z."/>
            <person name="Liu Y."/>
            <person name="Xu W."/>
            <person name="Pan J."/>
            <person name="Luo Z.H."/>
            <person name="Li M."/>
        </authorList>
    </citation>
    <scope>NUCLEOTIDE SEQUENCE [LARGE SCALE GENOMIC DNA]</scope>
    <source>
        <strain evidence="2">HyVt-28</strain>
    </source>
</reference>
<dbReference type="SUPFAM" id="SSF55729">
    <property type="entry name" value="Acyl-CoA N-acyltransferases (Nat)"/>
    <property type="match status" value="1"/>
</dbReference>
<feature type="non-terminal residue" evidence="2">
    <location>
        <position position="1"/>
    </location>
</feature>
<dbReference type="PANTHER" id="PTHR47443">
    <property type="entry name" value="ACYL-COA N-ACYLTRANSFERASES (NAT) SUPERFAMILY PROTEIN"/>
    <property type="match status" value="1"/>
</dbReference>
<dbReference type="InterPro" id="IPR016181">
    <property type="entry name" value="Acyl_CoA_acyltransferase"/>
</dbReference>
<dbReference type="Gene3D" id="3.40.630.30">
    <property type="match status" value="1"/>
</dbReference>
<evidence type="ECO:0000313" key="2">
    <source>
        <dbReference type="EMBL" id="HDL60441.1"/>
    </source>
</evidence>
<gene>
    <name evidence="2" type="ORF">ENH14_03190</name>
</gene>
<dbReference type="AlphaFoldDB" id="A0A7V0LUX7"/>
<protein>
    <submittedName>
        <fullName evidence="2">N-acetyltransferase</fullName>
    </submittedName>
</protein>
<dbReference type="PROSITE" id="PS51186">
    <property type="entry name" value="GNAT"/>
    <property type="match status" value="1"/>
</dbReference>
<dbReference type="CDD" id="cd04301">
    <property type="entry name" value="NAT_SF"/>
    <property type="match status" value="1"/>
</dbReference>
<dbReference type="GO" id="GO:0008080">
    <property type="term" value="F:N-acetyltransferase activity"/>
    <property type="evidence" value="ECO:0007669"/>
    <property type="project" value="TreeGrafter"/>
</dbReference>
<name>A0A7V0LUX7_UNCW3</name>
<sequence length="187" mass="21334">DKDDFARLMLISAPIFLPTIFGKRALSIFKCLFLKHANLFSMDHVYVVKSEGTVGSMVLFYDWRIKEKEDIKTGLSMFCCMGMDFLARIPLFIKAGSCTGYVRKGEIYISNLATYPKFRGRGMASALIAKVEEEAKKTGGKYLSLDVEVENTGAIKLYQRLGFRIIKESSTTLKNRQFSFYRMIKKI</sequence>
<dbReference type="InterPro" id="IPR000182">
    <property type="entry name" value="GNAT_dom"/>
</dbReference>
<organism evidence="2">
    <name type="scientific">candidate division WOR-3 bacterium</name>
    <dbReference type="NCBI Taxonomy" id="2052148"/>
    <lineage>
        <taxon>Bacteria</taxon>
        <taxon>Bacteria division WOR-3</taxon>
    </lineage>
</organism>
<dbReference type="PANTHER" id="PTHR47443:SF3">
    <property type="entry name" value="GCN5-RELATED N-ACETYLTRANSFERASE 4, CHLOROPLASTIC"/>
    <property type="match status" value="1"/>
</dbReference>
<accession>A0A7V0LUX7</accession>
<dbReference type="EMBL" id="DRDR01000137">
    <property type="protein sequence ID" value="HDL60441.1"/>
    <property type="molecule type" value="Genomic_DNA"/>
</dbReference>
<evidence type="ECO:0000259" key="1">
    <source>
        <dbReference type="PROSITE" id="PS51186"/>
    </source>
</evidence>
<dbReference type="Pfam" id="PF00583">
    <property type="entry name" value="Acetyltransf_1"/>
    <property type="match status" value="1"/>
</dbReference>